<dbReference type="RefSeq" id="WP_146572008.1">
    <property type="nucleotide sequence ID" value="NZ_SJPH01000002.1"/>
</dbReference>
<gene>
    <name evidence="2" type="ORF">Pla111_10270</name>
</gene>
<name>A0A5C5WAY7_9BACT</name>
<evidence type="ECO:0000313" key="3">
    <source>
        <dbReference type="Proteomes" id="UP000318995"/>
    </source>
</evidence>
<dbReference type="NCBIfam" id="TIGR04393">
    <property type="entry name" value="rpt_T5SS_PEPC"/>
    <property type="match status" value="3"/>
</dbReference>
<evidence type="ECO:0008006" key="4">
    <source>
        <dbReference type="Google" id="ProtNLM"/>
    </source>
</evidence>
<evidence type="ECO:0000313" key="2">
    <source>
        <dbReference type="EMBL" id="TWT47413.1"/>
    </source>
</evidence>
<keyword evidence="1" id="KW-0732">Signal</keyword>
<dbReference type="InterPro" id="IPR030895">
    <property type="entry name" value="T5SS_PEPC_rpt"/>
</dbReference>
<dbReference type="OrthoDB" id="291680at2"/>
<comment type="caution">
    <text evidence="2">The sequence shown here is derived from an EMBL/GenBank/DDBJ whole genome shotgun (WGS) entry which is preliminary data.</text>
</comment>
<feature type="signal peptide" evidence="1">
    <location>
        <begin position="1"/>
        <end position="26"/>
    </location>
</feature>
<sequence length="1213" mass="119785" precursor="true">MRTLIRTASFVLWTMGLFNVGPIAFAQTVIDWTGGGFTDSYTLASNWAGANVPNTVSESARFNLASSFDVTLGSASTTTVSDLSILAGNINFASTGAVFAFYNIADDLLVSAGLLTLSDSGGGGDVILNVADRLTVDGGGEFDIETGARVTTNTFRLGDSANGIGTIIVDGVGSEFNKTGSGIVNIGQDAFGDLTYRNGATGTIASVLQLASFASGTNRGSLNVESGANVTLATLQVATGGTSSTASGTVNVDGLNTVLDVTSSLLIGNSSSGPAGTVQLANGGMLNVVGATTIEKSGELRINGTNGSFNAAGPVTLSNGSTFSLDGGAANFSSGLNNLADGALTFLDGTLTVSGGVLVPNSGGVYTFDGPEPELVGTRLPHLVLTGGATANLPNDLIVSDSYPARLTVSGGATLSNIVAEVGKVGSADGFVTVSGTSAGGAPSTWANLSSMLIGWSGKGTILVDGGAHVHSGAATLGIISTGEGSVTVSGVDSAGLPSTWSNNGSMTIGSRGEGLLTIEGGGLVSTDAASLGNALLGERGIGFANVAGVDAAGNPSRWINTGVMNIGDGGEGTLQISGGAVVANSSTRIASALNGTGAVSVSGADAAGNPSRLTNSGLLSVGVAGNATLSISGGGYVRSNGAMVAGTGSNSSVFVSGVNGSGVASTWDISGSLDTGPAFGGDANITISNGGKISNSGDVSLAIGFSSNSFATVTGVGSEWTIGDHLNLGGTSSLGLGSAVLTVRDSGRVAVDENLRIWSLSELRLLRGILDVGGKIEDGGGTFSFISGSLIARDPSQTLIVSPGGLAIGTLSLNAPSIDATRTLDFGGNAIVQSGGTLTVNGGTLQIGRISVATGAGLSYQSGTLNTAGRFQAATDSTIDIAAGDLTLGDATSVGGVFIAGTLLTHDNTLTLADANDVVFDSSAHAILGASGNAGAVVAANGLTLDFGGNITGHGAVETTNDPATPLINNGHIVGNSLVEPITLTGYVKGVGTLDNVTITGTDAPGFSPASVNRGSVSYGGALEIEIGGDTQGSEFDHLNHILGAGEASLGGLLDIKLINGFVPSLGSTYEIITATSVQGTFASEMLPTFGGGMTFQVTYTPGSVALDVVSALPGDYNNDGSVDAADYTVWRDNVGAAAGALVNDIDGGPIGTAQYATWRVNFGDTLTVASSAVPEPSAALLLLIGACAAFRRCCYRPVMNPTVWLGGTSGN</sequence>
<reference evidence="2 3" key="1">
    <citation type="submission" date="2019-02" db="EMBL/GenBank/DDBJ databases">
        <title>Deep-cultivation of Planctomycetes and their phenomic and genomic characterization uncovers novel biology.</title>
        <authorList>
            <person name="Wiegand S."/>
            <person name="Jogler M."/>
            <person name="Boedeker C."/>
            <person name="Pinto D."/>
            <person name="Vollmers J."/>
            <person name="Rivas-Marin E."/>
            <person name="Kohn T."/>
            <person name="Peeters S.H."/>
            <person name="Heuer A."/>
            <person name="Rast P."/>
            <person name="Oberbeckmann S."/>
            <person name="Bunk B."/>
            <person name="Jeske O."/>
            <person name="Meyerdierks A."/>
            <person name="Storesund J.E."/>
            <person name="Kallscheuer N."/>
            <person name="Luecker S."/>
            <person name="Lage O.M."/>
            <person name="Pohl T."/>
            <person name="Merkel B.J."/>
            <person name="Hornburger P."/>
            <person name="Mueller R.-W."/>
            <person name="Bruemmer F."/>
            <person name="Labrenz M."/>
            <person name="Spormann A.M."/>
            <person name="Op Den Camp H."/>
            <person name="Overmann J."/>
            <person name="Amann R."/>
            <person name="Jetten M.S.M."/>
            <person name="Mascher T."/>
            <person name="Medema M.H."/>
            <person name="Devos D.P."/>
            <person name="Kaster A.-K."/>
            <person name="Ovreas L."/>
            <person name="Rohde M."/>
            <person name="Galperin M.Y."/>
            <person name="Jogler C."/>
        </authorList>
    </citation>
    <scope>NUCLEOTIDE SEQUENCE [LARGE SCALE GENOMIC DNA]</scope>
    <source>
        <strain evidence="2 3">Pla111</strain>
    </source>
</reference>
<feature type="chain" id="PRO_5022739558" description="Autotransporter-associated beta strand repeat protein" evidence="1">
    <location>
        <begin position="27"/>
        <end position="1213"/>
    </location>
</feature>
<evidence type="ECO:0000256" key="1">
    <source>
        <dbReference type="SAM" id="SignalP"/>
    </source>
</evidence>
<accession>A0A5C5WAY7</accession>
<organism evidence="2 3">
    <name type="scientific">Botrimarina hoheduenensis</name>
    <dbReference type="NCBI Taxonomy" id="2528000"/>
    <lineage>
        <taxon>Bacteria</taxon>
        <taxon>Pseudomonadati</taxon>
        <taxon>Planctomycetota</taxon>
        <taxon>Planctomycetia</taxon>
        <taxon>Pirellulales</taxon>
        <taxon>Lacipirellulaceae</taxon>
        <taxon>Botrimarina</taxon>
    </lineage>
</organism>
<protein>
    <recommendedName>
        <fullName evidence="4">Autotransporter-associated beta strand repeat protein</fullName>
    </recommendedName>
</protein>
<dbReference type="AlphaFoldDB" id="A0A5C5WAY7"/>
<proteinExistence type="predicted"/>
<dbReference type="EMBL" id="SJPH01000002">
    <property type="protein sequence ID" value="TWT47413.1"/>
    <property type="molecule type" value="Genomic_DNA"/>
</dbReference>
<dbReference type="Proteomes" id="UP000318995">
    <property type="component" value="Unassembled WGS sequence"/>
</dbReference>
<keyword evidence="3" id="KW-1185">Reference proteome</keyword>